<dbReference type="Proteomes" id="UP001165653">
    <property type="component" value="Unassembled WGS sequence"/>
</dbReference>
<keyword evidence="2" id="KW-1185">Reference proteome</keyword>
<accession>A0ABT3GAX2</accession>
<comment type="caution">
    <text evidence="1">The sequence shown here is derived from an EMBL/GenBank/DDBJ whole genome shotgun (WGS) entry which is preliminary data.</text>
</comment>
<dbReference type="RefSeq" id="WP_264516611.1">
    <property type="nucleotide sequence ID" value="NZ_JAPDDR010000023.1"/>
</dbReference>
<proteinExistence type="predicted"/>
<dbReference type="EMBL" id="JAPDDR010000023">
    <property type="protein sequence ID" value="MCW1916991.1"/>
    <property type="molecule type" value="Genomic_DNA"/>
</dbReference>
<name>A0ABT3GAX2_9BACT</name>
<evidence type="ECO:0000313" key="2">
    <source>
        <dbReference type="Proteomes" id="UP001165653"/>
    </source>
</evidence>
<reference evidence="1" key="1">
    <citation type="submission" date="2022-10" db="EMBL/GenBank/DDBJ databases">
        <title>Luteolibacter sp. GHJ8, whole genome shotgun sequencing project.</title>
        <authorList>
            <person name="Zhao G."/>
            <person name="Shen L."/>
        </authorList>
    </citation>
    <scope>NUCLEOTIDE SEQUENCE</scope>
    <source>
        <strain evidence="1">GHJ8</strain>
    </source>
</reference>
<sequence length="106" mass="11869">MNDTLDHDLDPLALFREADAARSDSLEAERRFRKLTRRVFQSQAGRDWLKGAILRYNFMGSVFSAEEGMDALHAAHRDGMRAVISDILNSTVKGKADERGADGDDE</sequence>
<protein>
    <submittedName>
        <fullName evidence="1">Uncharacterized protein</fullName>
    </submittedName>
</protein>
<organism evidence="1 2">
    <name type="scientific">Luteolibacter rhizosphaerae</name>
    <dbReference type="NCBI Taxonomy" id="2989719"/>
    <lineage>
        <taxon>Bacteria</taxon>
        <taxon>Pseudomonadati</taxon>
        <taxon>Verrucomicrobiota</taxon>
        <taxon>Verrucomicrobiia</taxon>
        <taxon>Verrucomicrobiales</taxon>
        <taxon>Verrucomicrobiaceae</taxon>
        <taxon>Luteolibacter</taxon>
    </lineage>
</organism>
<gene>
    <name evidence="1" type="ORF">OJ996_25605</name>
</gene>
<evidence type="ECO:0000313" key="1">
    <source>
        <dbReference type="EMBL" id="MCW1916991.1"/>
    </source>
</evidence>